<feature type="transmembrane region" description="Helical" evidence="9">
    <location>
        <begin position="289"/>
        <end position="311"/>
    </location>
</feature>
<dbReference type="CDD" id="cd11304">
    <property type="entry name" value="Cadherin_repeat"/>
    <property type="match status" value="5"/>
</dbReference>
<evidence type="ECO:0000259" key="11">
    <source>
        <dbReference type="PROSITE" id="PS50268"/>
    </source>
</evidence>
<dbReference type="InterPro" id="IPR002126">
    <property type="entry name" value="Cadherin-like_dom"/>
</dbReference>
<dbReference type="CDD" id="cd10431">
    <property type="entry name" value="GHITM"/>
    <property type="match status" value="1"/>
</dbReference>
<sequence>MVITNQLYWSVMLVSRLSCLRTCVPLLGLRTALSQAPSSLRSPALMKSSPALIRPQQGYQGYSTKTRLGFRRSKTSKDQLKDAVFEPATDTAIRIDSMGRIILAGGAAVGLGALCYYGLGMSNEMGAIEKAVIWPQYVKDRIHSTYMYFAGSVGLTALSAVAVSRTPALMGLMMRGSWLAIGATFAAMIGAGMLVRSISYEHSPMPKHLAWALHAGVMGAVIAPLTLLGGPLMVRAAWYTAGIVGGLSTVAMCAPSEKFLSMGGPLAVGFGVVFASSLGSMLLPPTSAFGAGLYSVAVYGGLVLFSMFLLYDTQKVIKRAETHPLYGVQKYDPINACMGIYMDTLNIFMRMKSIGKKLIWILLIPLCMSMGKSDFAPYFHDNGAGSSNGNMALFSIAEDTSIGTHVYTLNGSDPEGEAVTYGVTFDKGSKEYFSVEPKSGKVTLIQTLDREVQDEIVAFVTITDGRNKVVENVRVFITDANDEKPEFLNLPLVVDVPEDAASGSSIYRVQAVDRDLGSGGSVAYYLQSTPSTKFTIDGHSGVLRIRPGESLDYEISRTHYVTVVAKDGGGKYLGKYQVMTSTAIITINVLDTQDSPPVFIGTPYFGFVYEVSVPGSEIFTVSAKDGDQNNPSAIHYSILNGSDGFFSIDSASGCISLTSFPVQLRNELYELKVKASEVGPNSRFTDYTVTTVTIRVVDLNNHPPTFYGENGQQSRFELTMYEHPPEGEILRGLKITVNDSDQGANAKFRLLLVGPSRVLRVVPQTVLNEAQVTIIVENSTAIDYEKYQFLTFKLLAVEIDTPERFSATADIVINLLDTNDNIPKFSSEFYIARIPENSPGGSNVVSVTATDPDSGLWGEVKYSIYGSGADLFLIHPTSGIIYTQPWASLDAEVKSKYNFYVKAEDTEGKYSLAEVFVTVLDQNDHPPEFNQNFLEKTMVIGAPVKIEAVDEDAEEPNNLIEYSIMKADPDNIFDINTSTGEIKLKPYIKSMEIVQNITKQKDCKWSVVVQARDRGSPSFSTTAVVKIDITETNRLKGPMAAFLMQSRDNPMKALGLTVSIITVMVLVTVMISTVMYFRNTKSNRITPARRIIRRRPKEQRRWTFGPRFGHGDQSFGKFFVDDDNRKANNNSSRAQPPAPSAPVLPPPPPVHCRPSERLRSVPTVSGALASRNASRSSSWRTSKSTDGVKRSGQNKDGSGISSALVSELKMRIEQKITEANQGYYY</sequence>
<keyword evidence="4 7" id="KW-0106">Calcium</keyword>
<dbReference type="InterPro" id="IPR035871">
    <property type="entry name" value="GHITM"/>
</dbReference>
<dbReference type="PROSITE" id="PS50268">
    <property type="entry name" value="CADHERIN_2"/>
    <property type="match status" value="6"/>
</dbReference>
<reference evidence="12 13" key="1">
    <citation type="submission" date="2023-09" db="EMBL/GenBank/DDBJ databases">
        <authorList>
            <person name="Wang M."/>
        </authorList>
    </citation>
    <scope>NUCLEOTIDE SEQUENCE [LARGE SCALE GENOMIC DNA]</scope>
    <source>
        <strain evidence="12">GT-2023</strain>
        <tissue evidence="12">Liver</tissue>
    </source>
</reference>
<evidence type="ECO:0000256" key="5">
    <source>
        <dbReference type="ARBA" id="ARBA00022989"/>
    </source>
</evidence>
<feature type="transmembrane region" description="Helical" evidence="9">
    <location>
        <begin position="101"/>
        <end position="119"/>
    </location>
</feature>
<evidence type="ECO:0000313" key="12">
    <source>
        <dbReference type="EMBL" id="KAL1264920.1"/>
    </source>
</evidence>
<feature type="transmembrane region" description="Helical" evidence="9">
    <location>
        <begin position="146"/>
        <end position="164"/>
    </location>
</feature>
<evidence type="ECO:0000256" key="4">
    <source>
        <dbReference type="ARBA" id="ARBA00022837"/>
    </source>
</evidence>
<feature type="region of interest" description="Disordered" evidence="8">
    <location>
        <begin position="1096"/>
        <end position="1200"/>
    </location>
</feature>
<dbReference type="Gene3D" id="2.60.40.60">
    <property type="entry name" value="Cadherins"/>
    <property type="match status" value="6"/>
</dbReference>
<feature type="transmembrane region" description="Helical" evidence="9">
    <location>
        <begin position="358"/>
        <end position="379"/>
    </location>
</feature>
<keyword evidence="5 9" id="KW-1133">Transmembrane helix</keyword>
<dbReference type="Pfam" id="PF01027">
    <property type="entry name" value="Bax1-I"/>
    <property type="match status" value="1"/>
</dbReference>
<comment type="subcellular location">
    <subcellularLocation>
        <location evidence="1">Membrane</location>
        <topology evidence="1">Multi-pass membrane protein</topology>
    </subcellularLocation>
</comment>
<dbReference type="SMART" id="SM00112">
    <property type="entry name" value="CA"/>
    <property type="match status" value="6"/>
</dbReference>
<keyword evidence="10" id="KW-0732">Signal</keyword>
<feature type="transmembrane region" description="Helical" evidence="9">
    <location>
        <begin position="1053"/>
        <end position="1077"/>
    </location>
</feature>
<dbReference type="Proteomes" id="UP001558613">
    <property type="component" value="Unassembled WGS sequence"/>
</dbReference>
<keyword evidence="3" id="KW-0677">Repeat</keyword>
<keyword evidence="6 9" id="KW-0472">Membrane</keyword>
<feature type="compositionally biased region" description="Pro residues" evidence="8">
    <location>
        <begin position="1136"/>
        <end position="1151"/>
    </location>
</feature>
<protein>
    <recommendedName>
        <fullName evidence="11">Cadherin domain-containing protein</fullName>
    </recommendedName>
</protein>
<organism evidence="12 13">
    <name type="scientific">Cirrhinus molitorella</name>
    <name type="common">mud carp</name>
    <dbReference type="NCBI Taxonomy" id="172907"/>
    <lineage>
        <taxon>Eukaryota</taxon>
        <taxon>Metazoa</taxon>
        <taxon>Chordata</taxon>
        <taxon>Craniata</taxon>
        <taxon>Vertebrata</taxon>
        <taxon>Euteleostomi</taxon>
        <taxon>Actinopterygii</taxon>
        <taxon>Neopterygii</taxon>
        <taxon>Teleostei</taxon>
        <taxon>Ostariophysi</taxon>
        <taxon>Cypriniformes</taxon>
        <taxon>Cyprinidae</taxon>
        <taxon>Labeoninae</taxon>
        <taxon>Labeonini</taxon>
        <taxon>Cirrhinus</taxon>
    </lineage>
</organism>
<evidence type="ECO:0000256" key="3">
    <source>
        <dbReference type="ARBA" id="ARBA00022737"/>
    </source>
</evidence>
<dbReference type="InterPro" id="IPR006214">
    <property type="entry name" value="Bax_inhibitor_1-related"/>
</dbReference>
<evidence type="ECO:0000313" key="13">
    <source>
        <dbReference type="Proteomes" id="UP001558613"/>
    </source>
</evidence>
<feature type="domain" description="Cadherin" evidence="11">
    <location>
        <begin position="600"/>
        <end position="706"/>
    </location>
</feature>
<evidence type="ECO:0000256" key="10">
    <source>
        <dbReference type="SAM" id="SignalP"/>
    </source>
</evidence>
<feature type="chain" id="PRO_5045048374" description="Cadherin domain-containing protein" evidence="10">
    <location>
        <begin position="20"/>
        <end position="1225"/>
    </location>
</feature>
<dbReference type="PANTHER" id="PTHR24026">
    <property type="entry name" value="FAT ATYPICAL CADHERIN-RELATED"/>
    <property type="match status" value="1"/>
</dbReference>
<evidence type="ECO:0000256" key="2">
    <source>
        <dbReference type="ARBA" id="ARBA00022692"/>
    </source>
</evidence>
<accession>A0ABR3MIM1</accession>
<feature type="transmembrane region" description="Helical" evidence="9">
    <location>
        <begin position="176"/>
        <end position="197"/>
    </location>
</feature>
<feature type="domain" description="Cadherin" evidence="11">
    <location>
        <begin position="394"/>
        <end position="487"/>
    </location>
</feature>
<name>A0ABR3MIM1_9TELE</name>
<evidence type="ECO:0000256" key="1">
    <source>
        <dbReference type="ARBA" id="ARBA00004141"/>
    </source>
</evidence>
<gene>
    <name evidence="12" type="ORF">QQF64_005275</name>
</gene>
<dbReference type="InterPro" id="IPR020894">
    <property type="entry name" value="Cadherin_CS"/>
</dbReference>
<dbReference type="PROSITE" id="PS00232">
    <property type="entry name" value="CADHERIN_1"/>
    <property type="match status" value="2"/>
</dbReference>
<feature type="domain" description="Cadherin" evidence="11">
    <location>
        <begin position="826"/>
        <end position="929"/>
    </location>
</feature>
<keyword evidence="2 9" id="KW-0812">Transmembrane</keyword>
<dbReference type="EMBL" id="JAYMGO010000012">
    <property type="protein sequence ID" value="KAL1264920.1"/>
    <property type="molecule type" value="Genomic_DNA"/>
</dbReference>
<feature type="domain" description="Cadherin" evidence="11">
    <location>
        <begin position="712"/>
        <end position="825"/>
    </location>
</feature>
<dbReference type="PRINTS" id="PR00205">
    <property type="entry name" value="CADHERIN"/>
</dbReference>
<evidence type="ECO:0000256" key="9">
    <source>
        <dbReference type="SAM" id="Phobius"/>
    </source>
</evidence>
<evidence type="ECO:0000256" key="8">
    <source>
        <dbReference type="SAM" id="MobiDB-lite"/>
    </source>
</evidence>
<dbReference type="Pfam" id="PF00028">
    <property type="entry name" value="Cadherin"/>
    <property type="match status" value="5"/>
</dbReference>
<feature type="transmembrane region" description="Helical" evidence="9">
    <location>
        <begin position="209"/>
        <end position="230"/>
    </location>
</feature>
<keyword evidence="13" id="KW-1185">Reference proteome</keyword>
<dbReference type="PANTHER" id="PTHR24026:SF121">
    <property type="entry name" value="CADHERIN RELATED FAMILY MEMBER 1"/>
    <property type="match status" value="1"/>
</dbReference>
<feature type="domain" description="Cadherin" evidence="11">
    <location>
        <begin position="921"/>
        <end position="1040"/>
    </location>
</feature>
<feature type="domain" description="Cadherin" evidence="11">
    <location>
        <begin position="488"/>
        <end position="599"/>
    </location>
</feature>
<proteinExistence type="predicted"/>
<feature type="compositionally biased region" description="Low complexity" evidence="8">
    <location>
        <begin position="1165"/>
        <end position="1184"/>
    </location>
</feature>
<evidence type="ECO:0000256" key="7">
    <source>
        <dbReference type="PROSITE-ProRule" id="PRU00043"/>
    </source>
</evidence>
<feature type="transmembrane region" description="Helical" evidence="9">
    <location>
        <begin position="266"/>
        <end position="283"/>
    </location>
</feature>
<dbReference type="InterPro" id="IPR015919">
    <property type="entry name" value="Cadherin-like_sf"/>
</dbReference>
<dbReference type="SUPFAM" id="SSF49313">
    <property type="entry name" value="Cadherin-like"/>
    <property type="match status" value="6"/>
</dbReference>
<feature type="signal peptide" evidence="10">
    <location>
        <begin position="1"/>
        <end position="19"/>
    </location>
</feature>
<comment type="caution">
    <text evidence="12">The sequence shown here is derived from an EMBL/GenBank/DDBJ whole genome shotgun (WGS) entry which is preliminary data.</text>
</comment>
<evidence type="ECO:0000256" key="6">
    <source>
        <dbReference type="ARBA" id="ARBA00023136"/>
    </source>
</evidence>